<evidence type="ECO:0000256" key="4">
    <source>
        <dbReference type="ARBA" id="ARBA00022490"/>
    </source>
</evidence>
<dbReference type="AlphaFoldDB" id="A0A367NGQ3"/>
<dbReference type="GO" id="GO:0000018">
    <property type="term" value="P:regulation of DNA recombination"/>
    <property type="evidence" value="ECO:0007669"/>
    <property type="project" value="TreeGrafter"/>
</dbReference>
<evidence type="ECO:0000313" key="6">
    <source>
        <dbReference type="EMBL" id="STT79569.1"/>
    </source>
</evidence>
<evidence type="ECO:0000256" key="1">
    <source>
        <dbReference type="ARBA" id="ARBA00004453"/>
    </source>
</evidence>
<dbReference type="GO" id="GO:0006310">
    <property type="term" value="P:DNA recombination"/>
    <property type="evidence" value="ECO:0007669"/>
    <property type="project" value="UniProtKB-KW"/>
</dbReference>
<dbReference type="InterPro" id="IPR007476">
    <property type="entry name" value="RdgC"/>
</dbReference>
<evidence type="ECO:0000256" key="3">
    <source>
        <dbReference type="ARBA" id="ARBA00022296"/>
    </source>
</evidence>
<dbReference type="PANTHER" id="PTHR38103:SF1">
    <property type="entry name" value="RECOMBINATION-ASSOCIATED PROTEIN RDGC"/>
    <property type="match status" value="1"/>
</dbReference>
<accession>A0A367NGQ3</accession>
<gene>
    <name evidence="6" type="primary">rdgC_3</name>
    <name evidence="6" type="ORF">NCTC5047_02148</name>
</gene>
<comment type="similarity">
    <text evidence="2">Belongs to the RdgC family.</text>
</comment>
<dbReference type="PANTHER" id="PTHR38103">
    <property type="entry name" value="RECOMBINATION-ASSOCIATED PROTEIN RDGC"/>
    <property type="match status" value="1"/>
</dbReference>
<organism evidence="6 7">
    <name type="scientific">Klebsiella pneumoniae</name>
    <dbReference type="NCBI Taxonomy" id="573"/>
    <lineage>
        <taxon>Bacteria</taxon>
        <taxon>Pseudomonadati</taxon>
        <taxon>Pseudomonadota</taxon>
        <taxon>Gammaproteobacteria</taxon>
        <taxon>Enterobacterales</taxon>
        <taxon>Enterobacteriaceae</taxon>
        <taxon>Klebsiella/Raoultella group</taxon>
        <taxon>Klebsiella</taxon>
        <taxon>Klebsiella pneumoniae complex</taxon>
    </lineage>
</organism>
<dbReference type="EMBL" id="UGLH01000005">
    <property type="protein sequence ID" value="STT79569.1"/>
    <property type="molecule type" value="Genomic_DNA"/>
</dbReference>
<comment type="subcellular location">
    <subcellularLocation>
        <location evidence="1">Cytoplasm</location>
        <location evidence="1">Nucleoid</location>
    </subcellularLocation>
</comment>
<evidence type="ECO:0000256" key="5">
    <source>
        <dbReference type="ARBA" id="ARBA00023172"/>
    </source>
</evidence>
<dbReference type="GO" id="GO:0003690">
    <property type="term" value="F:double-stranded DNA binding"/>
    <property type="evidence" value="ECO:0007669"/>
    <property type="project" value="TreeGrafter"/>
</dbReference>
<sequence>MKLSKLRNAIVYRATLPSIEAVEGHLQELPYSELTETEFARASFVPNPITGELVTPITDGYAIVVRRDEKIIPQHVVMKEANERIQRIENACGQKLKRADRNNIIQDAKVQLCKQAFIKSSLILVLYNTEENLLIINSANKNIANLVGAMLVKVIGSVKTVTINISDIKNGLTTRLKNHLDGEESAFAGFEVGDYVQLSRLAEQKEVIRYSAEHTSVTSEILESLNTGFIVDNMELRGCGVSFLLTDKFHFRRIDTKDNDYSDDDDKAYRWRHQAGTDMFQFCKVINQLCDLLAYKEPEEQKPAA</sequence>
<protein>
    <recommendedName>
        <fullName evidence="3">Recombination-associated protein RdgC</fullName>
    </recommendedName>
</protein>
<dbReference type="Pfam" id="PF04381">
    <property type="entry name" value="RdgC"/>
    <property type="match status" value="1"/>
</dbReference>
<keyword evidence="4" id="KW-0963">Cytoplasm</keyword>
<proteinExistence type="inferred from homology"/>
<evidence type="ECO:0000313" key="7">
    <source>
        <dbReference type="Proteomes" id="UP000254340"/>
    </source>
</evidence>
<keyword evidence="5" id="KW-0233">DNA recombination</keyword>
<reference evidence="6 7" key="1">
    <citation type="submission" date="2018-06" db="EMBL/GenBank/DDBJ databases">
        <authorList>
            <consortium name="Pathogen Informatics"/>
            <person name="Doyle S."/>
        </authorList>
    </citation>
    <scope>NUCLEOTIDE SEQUENCE [LARGE SCALE GENOMIC DNA]</scope>
    <source>
        <strain evidence="6 7">NCTC5047</strain>
    </source>
</reference>
<name>A0A367NGQ3_KLEPN</name>
<dbReference type="RefSeq" id="WP_040027152.1">
    <property type="nucleotide sequence ID" value="NZ_CAAGTT010000003.1"/>
</dbReference>
<dbReference type="GO" id="GO:0043590">
    <property type="term" value="C:bacterial nucleoid"/>
    <property type="evidence" value="ECO:0007669"/>
    <property type="project" value="TreeGrafter"/>
</dbReference>
<dbReference type="Proteomes" id="UP000254340">
    <property type="component" value="Unassembled WGS sequence"/>
</dbReference>
<evidence type="ECO:0000256" key="2">
    <source>
        <dbReference type="ARBA" id="ARBA00008657"/>
    </source>
</evidence>